<sequence>MDRILCPEGAVIIRDKVDALVKVEKIANAMRWKTRLANHEGGPRVPEKMLVAVRRNCSFNQGRRRMGGWTRRSDRKNSMLMTVYVSDIDQQVPWSRTILCQISLKALKCKKVVEDTLVLGIWWPRDHHWLTQVVEVPCLFLFEGTDFLMAGQHTAACRALTRRKKAWWANAMGNIHMHCWQIDEYIIFWHYHVIYTKGPKTEGDCNVFLFTFTLLMAEVLKLYISRRILAQI</sequence>
<evidence type="ECO:0000313" key="4">
    <source>
        <dbReference type="Proteomes" id="UP000008810"/>
    </source>
</evidence>
<evidence type="ECO:0000313" key="2">
    <source>
        <dbReference type="EMBL" id="PNT70234.1"/>
    </source>
</evidence>
<organism evidence="2">
    <name type="scientific">Brachypodium distachyon</name>
    <name type="common">Purple false brome</name>
    <name type="synonym">Trachynia distachya</name>
    <dbReference type="NCBI Taxonomy" id="15368"/>
    <lineage>
        <taxon>Eukaryota</taxon>
        <taxon>Viridiplantae</taxon>
        <taxon>Streptophyta</taxon>
        <taxon>Embryophyta</taxon>
        <taxon>Tracheophyta</taxon>
        <taxon>Spermatophyta</taxon>
        <taxon>Magnoliopsida</taxon>
        <taxon>Liliopsida</taxon>
        <taxon>Poales</taxon>
        <taxon>Poaceae</taxon>
        <taxon>BOP clade</taxon>
        <taxon>Pooideae</taxon>
        <taxon>Stipodae</taxon>
        <taxon>Brachypodieae</taxon>
        <taxon>Brachypodium</taxon>
    </lineage>
</organism>
<evidence type="ECO:0000256" key="1">
    <source>
        <dbReference type="ARBA" id="ARBA00022603"/>
    </source>
</evidence>
<evidence type="ECO:0000313" key="3">
    <source>
        <dbReference type="EnsemblPlants" id="PNT70234"/>
    </source>
</evidence>
<dbReference type="EMBL" id="CM000881">
    <property type="protein sequence ID" value="PNT70234.1"/>
    <property type="molecule type" value="Genomic_DNA"/>
</dbReference>
<reference evidence="3" key="3">
    <citation type="submission" date="2018-08" db="UniProtKB">
        <authorList>
            <consortium name="EnsemblPlants"/>
        </authorList>
    </citation>
    <scope>IDENTIFICATION</scope>
    <source>
        <strain evidence="3">cv. Bd21</strain>
    </source>
</reference>
<accession>A0A2K2D7H7</accession>
<dbReference type="EnsemblPlants" id="PNT70234">
    <property type="protein sequence ID" value="PNT70234"/>
    <property type="gene ID" value="BRADI_2g08385v3"/>
</dbReference>
<gene>
    <name evidence="3" type="primary">LOC104582527</name>
    <name evidence="2" type="ORF">BRADI_2g08385v3</name>
</gene>
<dbReference type="Gramene" id="PNT70234">
    <property type="protein sequence ID" value="PNT70234"/>
    <property type="gene ID" value="BRADI_2g08385v3"/>
</dbReference>
<keyword evidence="1" id="KW-0489">Methyltransferase</keyword>
<keyword evidence="4" id="KW-1185">Reference proteome</keyword>
<keyword evidence="1" id="KW-0808">Transferase</keyword>
<dbReference type="KEGG" id="bdi:104582527"/>
<protein>
    <submittedName>
        <fullName evidence="2 3">Uncharacterized protein</fullName>
    </submittedName>
</protein>
<reference evidence="2 3" key="1">
    <citation type="journal article" date="2010" name="Nature">
        <title>Genome sequencing and analysis of the model grass Brachypodium distachyon.</title>
        <authorList>
            <consortium name="International Brachypodium Initiative"/>
        </authorList>
    </citation>
    <scope>NUCLEOTIDE SEQUENCE [LARGE SCALE GENOMIC DNA]</scope>
    <source>
        <strain evidence="2">Bd21</strain>
        <strain evidence="3">cv. Bd21</strain>
    </source>
</reference>
<proteinExistence type="predicted"/>
<dbReference type="Pfam" id="PF03141">
    <property type="entry name" value="Methyltransf_29"/>
    <property type="match status" value="1"/>
</dbReference>
<dbReference type="RefSeq" id="XP_010230682.2">
    <property type="nucleotide sequence ID" value="XM_010232380.3"/>
</dbReference>
<dbReference type="GeneID" id="104582527"/>
<dbReference type="GO" id="GO:0008168">
    <property type="term" value="F:methyltransferase activity"/>
    <property type="evidence" value="ECO:0007669"/>
    <property type="project" value="UniProtKB-KW"/>
</dbReference>
<name>A0A2K2D7H7_BRADI</name>
<dbReference type="Proteomes" id="UP000008810">
    <property type="component" value="Chromosome 2"/>
</dbReference>
<dbReference type="AlphaFoldDB" id="A0A2K2D7H7"/>
<dbReference type="GO" id="GO:0032259">
    <property type="term" value="P:methylation"/>
    <property type="evidence" value="ECO:0007669"/>
    <property type="project" value="UniProtKB-KW"/>
</dbReference>
<dbReference type="STRING" id="15368.A0A2K2D7H7"/>
<reference evidence="2" key="2">
    <citation type="submission" date="2017-06" db="EMBL/GenBank/DDBJ databases">
        <title>WGS assembly of Brachypodium distachyon.</title>
        <authorList>
            <consortium name="The International Brachypodium Initiative"/>
            <person name="Lucas S."/>
            <person name="Harmon-Smith M."/>
            <person name="Lail K."/>
            <person name="Tice H."/>
            <person name="Grimwood J."/>
            <person name="Bruce D."/>
            <person name="Barry K."/>
            <person name="Shu S."/>
            <person name="Lindquist E."/>
            <person name="Wang M."/>
            <person name="Pitluck S."/>
            <person name="Vogel J.P."/>
            <person name="Garvin D.F."/>
            <person name="Mockler T.C."/>
            <person name="Schmutz J."/>
            <person name="Rokhsar D."/>
            <person name="Bevan M.W."/>
        </authorList>
    </citation>
    <scope>NUCLEOTIDE SEQUENCE</scope>
    <source>
        <strain evidence="2">Bd21</strain>
    </source>
</reference>
<dbReference type="OrthoDB" id="2013972at2759"/>
<dbReference type="InterPro" id="IPR004159">
    <property type="entry name" value="Put_SAM_MeTrfase"/>
</dbReference>